<accession>A0A6H5IEG9</accession>
<sequence>MSLLLAVIERLGKRGYELYQNDALAIMKLFTDNGLFKKSTGSNELCWYNDEEFATEVKKIPMLSCKSAEGPLQLLVLASIAKVLEDLCNSMVKASHRGYVTLGGRSIENSSTSSEKVVAGSIFIHGCNSVASRGRENSTRLKNSLHNFTETTEKVANNCSRVEGLLQTWVLRLGLNEDENQPTSSTSSENSPIAGSGIIPGCSRRLPKTHSQRGKKRRGGRGRIRFLWFRNVDVNDIICEQKKHGEEEERRRITTNRGAQGAGPGT</sequence>
<organism evidence="2 3">
    <name type="scientific">Trichogramma brassicae</name>
    <dbReference type="NCBI Taxonomy" id="86971"/>
    <lineage>
        <taxon>Eukaryota</taxon>
        <taxon>Metazoa</taxon>
        <taxon>Ecdysozoa</taxon>
        <taxon>Arthropoda</taxon>
        <taxon>Hexapoda</taxon>
        <taxon>Insecta</taxon>
        <taxon>Pterygota</taxon>
        <taxon>Neoptera</taxon>
        <taxon>Endopterygota</taxon>
        <taxon>Hymenoptera</taxon>
        <taxon>Apocrita</taxon>
        <taxon>Proctotrupomorpha</taxon>
        <taxon>Chalcidoidea</taxon>
        <taxon>Trichogrammatidae</taxon>
        <taxon>Trichogramma</taxon>
    </lineage>
</organism>
<feature type="region of interest" description="Disordered" evidence="1">
    <location>
        <begin position="178"/>
        <end position="219"/>
    </location>
</feature>
<feature type="compositionally biased region" description="Polar residues" evidence="1">
    <location>
        <begin position="181"/>
        <end position="193"/>
    </location>
</feature>
<dbReference type="AlphaFoldDB" id="A0A6H5IEG9"/>
<dbReference type="Proteomes" id="UP000479190">
    <property type="component" value="Unassembled WGS sequence"/>
</dbReference>
<proteinExistence type="predicted"/>
<feature type="compositionally biased region" description="Basic and acidic residues" evidence="1">
    <location>
        <begin position="243"/>
        <end position="252"/>
    </location>
</feature>
<gene>
    <name evidence="2" type="ORF">TBRA_LOCUS7202</name>
</gene>
<feature type="compositionally biased region" description="Basic residues" evidence="1">
    <location>
        <begin position="205"/>
        <end position="219"/>
    </location>
</feature>
<evidence type="ECO:0000313" key="3">
    <source>
        <dbReference type="Proteomes" id="UP000479190"/>
    </source>
</evidence>
<feature type="region of interest" description="Disordered" evidence="1">
    <location>
        <begin position="243"/>
        <end position="266"/>
    </location>
</feature>
<reference evidence="2 3" key="1">
    <citation type="submission" date="2020-02" db="EMBL/GenBank/DDBJ databases">
        <authorList>
            <person name="Ferguson B K."/>
        </authorList>
    </citation>
    <scope>NUCLEOTIDE SEQUENCE [LARGE SCALE GENOMIC DNA]</scope>
</reference>
<keyword evidence="3" id="KW-1185">Reference proteome</keyword>
<protein>
    <submittedName>
        <fullName evidence="2">Uncharacterized protein</fullName>
    </submittedName>
</protein>
<dbReference type="EMBL" id="CADCXV010000778">
    <property type="protein sequence ID" value="CAB0035304.1"/>
    <property type="molecule type" value="Genomic_DNA"/>
</dbReference>
<evidence type="ECO:0000256" key="1">
    <source>
        <dbReference type="SAM" id="MobiDB-lite"/>
    </source>
</evidence>
<name>A0A6H5IEG9_9HYME</name>
<evidence type="ECO:0000313" key="2">
    <source>
        <dbReference type="EMBL" id="CAB0035304.1"/>
    </source>
</evidence>